<protein>
    <submittedName>
        <fullName evidence="1">Uncharacterized protein</fullName>
    </submittedName>
</protein>
<dbReference type="EMBL" id="MN738772">
    <property type="protein sequence ID" value="QHS84108.1"/>
    <property type="molecule type" value="Genomic_DNA"/>
</dbReference>
<reference evidence="1" key="1">
    <citation type="journal article" date="2020" name="Nature">
        <title>Giant virus diversity and host interactions through global metagenomics.</title>
        <authorList>
            <person name="Schulz F."/>
            <person name="Roux S."/>
            <person name="Paez-Espino D."/>
            <person name="Jungbluth S."/>
            <person name="Walsh D.A."/>
            <person name="Denef V.J."/>
            <person name="McMahon K.D."/>
            <person name="Konstantinidis K.T."/>
            <person name="Eloe-Fadrosh E.A."/>
            <person name="Kyrpides N.C."/>
            <person name="Woyke T."/>
        </authorList>
    </citation>
    <scope>NUCLEOTIDE SEQUENCE</scope>
    <source>
        <strain evidence="1">GVMAG-S-ERX555965-48</strain>
    </source>
</reference>
<name>A0A6C0AWJ4_9ZZZZ</name>
<organism evidence="1">
    <name type="scientific">viral metagenome</name>
    <dbReference type="NCBI Taxonomy" id="1070528"/>
    <lineage>
        <taxon>unclassified sequences</taxon>
        <taxon>metagenomes</taxon>
        <taxon>organismal metagenomes</taxon>
    </lineage>
</organism>
<accession>A0A6C0AWJ4</accession>
<dbReference type="AlphaFoldDB" id="A0A6C0AWJ4"/>
<proteinExistence type="predicted"/>
<sequence length="93" mass="11357">MSKKIIKGYKGVIDLDLSLVHKDYIDSAVKQHYQDIRNYKKYQKTLKPEHRYENTIERIQKQHENEIYLCNLKRQAEQDRIYELANKLYNLNK</sequence>
<evidence type="ECO:0000313" key="1">
    <source>
        <dbReference type="EMBL" id="QHS84108.1"/>
    </source>
</evidence>